<dbReference type="Pfam" id="PF13492">
    <property type="entry name" value="GAF_3"/>
    <property type="match status" value="1"/>
</dbReference>
<dbReference type="EMBL" id="QUMS01000005">
    <property type="protein sequence ID" value="REG05559.1"/>
    <property type="molecule type" value="Genomic_DNA"/>
</dbReference>
<name>A0A347ZNA0_9CHLR</name>
<evidence type="ECO:0000313" key="5">
    <source>
        <dbReference type="Proteomes" id="UP000256388"/>
    </source>
</evidence>
<keyword evidence="5" id="KW-1185">Reference proteome</keyword>
<dbReference type="Pfam" id="PF07228">
    <property type="entry name" value="SpoIIE"/>
    <property type="match status" value="1"/>
</dbReference>
<proteinExistence type="predicted"/>
<dbReference type="Gene3D" id="3.30.450.40">
    <property type="match status" value="3"/>
</dbReference>
<dbReference type="OrthoDB" id="9807247at2"/>
<feature type="domain" description="GAF" evidence="2">
    <location>
        <begin position="342"/>
        <end position="495"/>
    </location>
</feature>
<comment type="caution">
    <text evidence="4">The sequence shown here is derived from an EMBL/GenBank/DDBJ whole genome shotgun (WGS) entry which is preliminary data.</text>
</comment>
<feature type="domain" description="PPM-type phosphatase" evidence="3">
    <location>
        <begin position="703"/>
        <end position="920"/>
    </location>
</feature>
<dbReference type="InterPro" id="IPR003018">
    <property type="entry name" value="GAF"/>
</dbReference>
<evidence type="ECO:0000259" key="3">
    <source>
        <dbReference type="SMART" id="SM00331"/>
    </source>
</evidence>
<dbReference type="Gene3D" id="3.60.40.10">
    <property type="entry name" value="PPM-type phosphatase domain"/>
    <property type="match status" value="1"/>
</dbReference>
<dbReference type="InterPro" id="IPR029016">
    <property type="entry name" value="GAF-like_dom_sf"/>
</dbReference>
<reference evidence="4 5" key="1">
    <citation type="submission" date="2018-08" db="EMBL/GenBank/DDBJ databases">
        <title>Genomic Encyclopedia of Type Strains, Phase IV (KMG-IV): sequencing the most valuable type-strain genomes for metagenomic binning, comparative biology and taxonomic classification.</title>
        <authorList>
            <person name="Goeker M."/>
        </authorList>
    </citation>
    <scope>NUCLEOTIDE SEQUENCE [LARGE SCALE GENOMIC DNA]</scope>
    <source>
        <strain evidence="4 5">DSM 23923</strain>
    </source>
</reference>
<dbReference type="SUPFAM" id="SSF81606">
    <property type="entry name" value="PP2C-like"/>
    <property type="match status" value="1"/>
</dbReference>
<keyword evidence="1" id="KW-0378">Hydrolase</keyword>
<dbReference type="Proteomes" id="UP000256388">
    <property type="component" value="Unassembled WGS sequence"/>
</dbReference>
<feature type="domain" description="GAF" evidence="2">
    <location>
        <begin position="170"/>
        <end position="321"/>
    </location>
</feature>
<dbReference type="AlphaFoldDB" id="A0A347ZNA0"/>
<dbReference type="RefSeq" id="WP_116226216.1">
    <property type="nucleotide sequence ID" value="NZ_AP018437.1"/>
</dbReference>
<dbReference type="SMART" id="SM00065">
    <property type="entry name" value="GAF"/>
    <property type="match status" value="3"/>
</dbReference>
<protein>
    <submittedName>
        <fullName evidence="4">Serine phosphatase RsbU (Regulator of sigma subunit)</fullName>
    </submittedName>
</protein>
<sequence>MQKAPNVLNQAIWRQLFELGDLLLAQDSIYGQVDLIKIHLSAMVGAEVDVRLNAQFRPLPDQQLILKKQFGEAGSNSDIFIKKDESFLSTTSQESFKIVLQKENEPFGWILLTFPEPVDISEEWRNFLEISGRYLAGILDMTRLTRLKDWRFGQLALVRNVGMEIVRFREPFDLFNKIVQLVQDTFQFYFVALYTFDEEEKLLALQASAGQVLSTEQRNFLTMGKGIPLGEGLVGGCAAARNEIHAPDVTCSEKYRPVEGLSAARSEICFPLLINDQLLGVLEILSDEPDAFHENDVMVLHILADSISLAIENAELFDDIFEKTWISTVMLQVAEAAQAYDNLDDLFEAIVRILPLLVGVEKCAIYMPGKDSAEFYLNAHYGFQKSMEAKLAMLPYEDQAAERFHQVAVLKIPLDFDEEFLNDGEMSKLKKDVHCCKLVPMVAHSRVFGLLLVDELRTVNTGIGDRGSGQQSVLVAVARQIALAIENFELRESQEYEAYITAVLLQVAEMVAASVNLDETLCNVTNLLPLVVGVDTALIYLHDEATGRLQLRSSHSQTWKSQVEALPPSIKLTNQSLDAVREQQQPVFCEIGELPPADWLQIDYRVFLRSKQVPDIPEPVLILFPLYITDDDYGFLIVLESSEGHELREKKVEIIKGVAQQLSIAIQNESLKKEMVKQERVRREIQLAQEIQRTFLPEKLPQIPGWEISVRWRPALQVGGDFYDAIPIGEHQLGLVVADVSDKGLPAALTMTVARTLIHAAAQSSSSPAETLQHVNRMLMESSHEGLFVTVFYAVLDIETGELVYTNAGHNLPLLLRKHNSQVIWLEKGAMPLGVQPALALENKTLQIRPGDHLVMYTDGVTEARSPVDAIFGEGRLYGLLKTYVPQTDLSLIEMLDSKLLEFQANAQPSDDVTIYVIRRVSS</sequence>
<accession>A0A347ZNA0</accession>
<evidence type="ECO:0000313" key="4">
    <source>
        <dbReference type="EMBL" id="REG05559.1"/>
    </source>
</evidence>
<dbReference type="SMART" id="SM00331">
    <property type="entry name" value="PP2C_SIG"/>
    <property type="match status" value="1"/>
</dbReference>
<organism evidence="4 5">
    <name type="scientific">Pelolinea submarina</name>
    <dbReference type="NCBI Taxonomy" id="913107"/>
    <lineage>
        <taxon>Bacteria</taxon>
        <taxon>Bacillati</taxon>
        <taxon>Chloroflexota</taxon>
        <taxon>Anaerolineae</taxon>
        <taxon>Anaerolineales</taxon>
        <taxon>Anaerolineaceae</taxon>
        <taxon>Pelolinea</taxon>
    </lineage>
</organism>
<dbReference type="GO" id="GO:0016791">
    <property type="term" value="F:phosphatase activity"/>
    <property type="evidence" value="ECO:0007669"/>
    <property type="project" value="TreeGrafter"/>
</dbReference>
<dbReference type="PANTHER" id="PTHR43156:SF2">
    <property type="entry name" value="STAGE II SPORULATION PROTEIN E"/>
    <property type="match status" value="1"/>
</dbReference>
<feature type="domain" description="GAF" evidence="2">
    <location>
        <begin position="516"/>
        <end position="676"/>
    </location>
</feature>
<dbReference type="SUPFAM" id="SSF55781">
    <property type="entry name" value="GAF domain-like"/>
    <property type="match status" value="3"/>
</dbReference>
<dbReference type="PANTHER" id="PTHR43156">
    <property type="entry name" value="STAGE II SPORULATION PROTEIN E-RELATED"/>
    <property type="match status" value="1"/>
</dbReference>
<evidence type="ECO:0000256" key="1">
    <source>
        <dbReference type="ARBA" id="ARBA00022801"/>
    </source>
</evidence>
<evidence type="ECO:0000259" key="2">
    <source>
        <dbReference type="SMART" id="SM00065"/>
    </source>
</evidence>
<gene>
    <name evidence="4" type="ORF">DFR64_2968</name>
</gene>
<dbReference type="Pfam" id="PF13185">
    <property type="entry name" value="GAF_2"/>
    <property type="match status" value="1"/>
</dbReference>
<dbReference type="InterPro" id="IPR001932">
    <property type="entry name" value="PPM-type_phosphatase-like_dom"/>
</dbReference>
<dbReference type="InterPro" id="IPR052016">
    <property type="entry name" value="Bact_Sigma-Reg"/>
</dbReference>
<dbReference type="InterPro" id="IPR036457">
    <property type="entry name" value="PPM-type-like_dom_sf"/>
</dbReference>